<dbReference type="GO" id="GO:0005524">
    <property type="term" value="F:ATP binding"/>
    <property type="evidence" value="ECO:0007669"/>
    <property type="project" value="UniProtKB-UniRule"/>
</dbReference>
<dbReference type="Pfam" id="PF22025">
    <property type="entry name" value="ThiI_fer"/>
    <property type="match status" value="1"/>
</dbReference>
<dbReference type="SUPFAM" id="SSF52402">
    <property type="entry name" value="Adenine nucleotide alpha hydrolases-like"/>
    <property type="match status" value="1"/>
</dbReference>
<comment type="catalytic activity">
    <reaction evidence="8">
        <text>[ThiS sulfur-carrier protein]-C-terminal Gly-Gly-AMP + S-sulfanyl-L-cysteinyl-[cysteine desulfurase] + AH2 = [ThiS sulfur-carrier protein]-C-terminal-Gly-aminoethanethioate + L-cysteinyl-[cysteine desulfurase] + A + AMP + 2 H(+)</text>
        <dbReference type="Rhea" id="RHEA:43340"/>
        <dbReference type="Rhea" id="RHEA-COMP:12157"/>
        <dbReference type="Rhea" id="RHEA-COMP:12158"/>
        <dbReference type="Rhea" id="RHEA-COMP:12910"/>
        <dbReference type="Rhea" id="RHEA-COMP:19908"/>
        <dbReference type="ChEBI" id="CHEBI:13193"/>
        <dbReference type="ChEBI" id="CHEBI:15378"/>
        <dbReference type="ChEBI" id="CHEBI:17499"/>
        <dbReference type="ChEBI" id="CHEBI:29950"/>
        <dbReference type="ChEBI" id="CHEBI:61963"/>
        <dbReference type="ChEBI" id="CHEBI:90618"/>
        <dbReference type="ChEBI" id="CHEBI:232372"/>
        <dbReference type="ChEBI" id="CHEBI:456215"/>
    </reaction>
</comment>
<comment type="pathway">
    <text evidence="8">Cofactor biosynthesis; thiamine diphosphate biosynthesis.</text>
</comment>
<comment type="caution">
    <text evidence="8">Lacks conserved residue(s) required for the propagation of feature annotation.</text>
</comment>
<keyword evidence="3 8" id="KW-0808">Transferase</keyword>
<dbReference type="Pfam" id="PF02568">
    <property type="entry name" value="ThiI"/>
    <property type="match status" value="1"/>
</dbReference>
<keyword evidence="5 8" id="KW-0067">ATP-binding</keyword>
<evidence type="ECO:0000256" key="8">
    <source>
        <dbReference type="HAMAP-Rule" id="MF_00021"/>
    </source>
</evidence>
<feature type="binding site" evidence="8">
    <location>
        <position position="297"/>
    </location>
    <ligand>
        <name>ATP</name>
        <dbReference type="ChEBI" id="CHEBI:30616"/>
    </ligand>
</feature>
<dbReference type="InterPro" id="IPR004114">
    <property type="entry name" value="THUMP_dom"/>
</dbReference>
<dbReference type="Gene3D" id="3.30.2130.30">
    <property type="match status" value="1"/>
</dbReference>
<comment type="catalytic activity">
    <reaction evidence="8">
        <text>[ThiI sulfur-carrier protein]-S-sulfanyl-L-cysteine + a uridine in tRNA + 2 reduced [2Fe-2S]-[ferredoxin] + ATP + H(+) = [ThiI sulfur-carrier protein]-L-cysteine + a 4-thiouridine in tRNA + 2 oxidized [2Fe-2S]-[ferredoxin] + AMP + diphosphate</text>
        <dbReference type="Rhea" id="RHEA:24176"/>
        <dbReference type="Rhea" id="RHEA-COMP:10000"/>
        <dbReference type="Rhea" id="RHEA-COMP:10001"/>
        <dbReference type="Rhea" id="RHEA-COMP:13337"/>
        <dbReference type="Rhea" id="RHEA-COMP:13338"/>
        <dbReference type="Rhea" id="RHEA-COMP:13339"/>
        <dbReference type="Rhea" id="RHEA-COMP:13340"/>
        <dbReference type="ChEBI" id="CHEBI:15378"/>
        <dbReference type="ChEBI" id="CHEBI:29950"/>
        <dbReference type="ChEBI" id="CHEBI:30616"/>
        <dbReference type="ChEBI" id="CHEBI:33019"/>
        <dbReference type="ChEBI" id="CHEBI:33737"/>
        <dbReference type="ChEBI" id="CHEBI:33738"/>
        <dbReference type="ChEBI" id="CHEBI:61963"/>
        <dbReference type="ChEBI" id="CHEBI:65315"/>
        <dbReference type="ChEBI" id="CHEBI:136798"/>
        <dbReference type="ChEBI" id="CHEBI:456215"/>
        <dbReference type="EC" id="2.8.1.4"/>
    </reaction>
</comment>
<dbReference type="HAMAP" id="MF_00021">
    <property type="entry name" value="ThiI"/>
    <property type="match status" value="1"/>
</dbReference>
<dbReference type="AlphaFoldDB" id="A0AAE4MEP8"/>
<keyword evidence="11" id="KW-1185">Reference proteome</keyword>
<feature type="binding site" evidence="8">
    <location>
        <position position="266"/>
    </location>
    <ligand>
        <name>ATP</name>
        <dbReference type="ChEBI" id="CHEBI:30616"/>
    </ligand>
</feature>
<dbReference type="SUPFAM" id="SSF143437">
    <property type="entry name" value="THUMP domain-like"/>
    <property type="match status" value="1"/>
</dbReference>
<keyword evidence="4 8" id="KW-0547">Nucleotide-binding</keyword>
<evidence type="ECO:0000256" key="3">
    <source>
        <dbReference type="ARBA" id="ARBA00022679"/>
    </source>
</evidence>
<dbReference type="GO" id="GO:0000049">
    <property type="term" value="F:tRNA binding"/>
    <property type="evidence" value="ECO:0007669"/>
    <property type="project" value="UniProtKB-UniRule"/>
</dbReference>
<comment type="similarity">
    <text evidence="8">Belongs to the ThiI family.</text>
</comment>
<evidence type="ECO:0000256" key="7">
    <source>
        <dbReference type="ARBA" id="ARBA00022977"/>
    </source>
</evidence>
<feature type="domain" description="THUMP" evidence="9">
    <location>
        <begin position="60"/>
        <end position="164"/>
    </location>
</feature>
<dbReference type="InterPro" id="IPR020536">
    <property type="entry name" value="ThiI_AANH"/>
</dbReference>
<keyword evidence="7 8" id="KW-0784">Thiamine biosynthesis</keyword>
<dbReference type="EMBL" id="JAWDKB010000001">
    <property type="protein sequence ID" value="MDV0442799.1"/>
    <property type="molecule type" value="Genomic_DNA"/>
</dbReference>
<dbReference type="InterPro" id="IPR049962">
    <property type="entry name" value="THUMP_ThiI"/>
</dbReference>
<dbReference type="Proteomes" id="UP001283212">
    <property type="component" value="Unassembled WGS sequence"/>
</dbReference>
<dbReference type="EC" id="2.8.1.4" evidence="8"/>
<evidence type="ECO:0000313" key="11">
    <source>
        <dbReference type="Proteomes" id="UP001283212"/>
    </source>
</evidence>
<protein>
    <recommendedName>
        <fullName evidence="8">Probable tRNA sulfurtransferase</fullName>
        <ecNumber evidence="8">2.8.1.4</ecNumber>
    </recommendedName>
    <alternativeName>
        <fullName evidence="8">Sulfur carrier protein ThiS sulfurtransferase</fullName>
    </alternativeName>
    <alternativeName>
        <fullName evidence="8">Thiamine biosynthesis protein ThiI</fullName>
    </alternativeName>
    <alternativeName>
        <fullName evidence="8">tRNA 4-thiouridine synthase</fullName>
    </alternativeName>
</protein>
<evidence type="ECO:0000256" key="1">
    <source>
        <dbReference type="ARBA" id="ARBA00022490"/>
    </source>
</evidence>
<keyword evidence="2 8" id="KW-0820">tRNA-binding</keyword>
<dbReference type="GO" id="GO:0005829">
    <property type="term" value="C:cytosol"/>
    <property type="evidence" value="ECO:0007669"/>
    <property type="project" value="TreeGrafter"/>
</dbReference>
<evidence type="ECO:0000256" key="6">
    <source>
        <dbReference type="ARBA" id="ARBA00022884"/>
    </source>
</evidence>
<dbReference type="GO" id="GO:0009228">
    <property type="term" value="P:thiamine biosynthetic process"/>
    <property type="evidence" value="ECO:0007669"/>
    <property type="project" value="UniProtKB-KW"/>
</dbReference>
<dbReference type="RefSeq" id="WP_338095342.1">
    <property type="nucleotide sequence ID" value="NZ_JAWDKB010000001.1"/>
</dbReference>
<keyword evidence="6 8" id="KW-0694">RNA-binding</keyword>
<dbReference type="GO" id="GO:0052837">
    <property type="term" value="P:thiazole biosynthetic process"/>
    <property type="evidence" value="ECO:0007669"/>
    <property type="project" value="TreeGrafter"/>
</dbReference>
<evidence type="ECO:0000256" key="4">
    <source>
        <dbReference type="ARBA" id="ARBA00022741"/>
    </source>
</evidence>
<comment type="caution">
    <text evidence="10">The sequence shown here is derived from an EMBL/GenBank/DDBJ whole genome shotgun (WGS) entry which is preliminary data.</text>
</comment>
<dbReference type="Pfam" id="PF02926">
    <property type="entry name" value="THUMP"/>
    <property type="match status" value="1"/>
</dbReference>
<keyword evidence="1 8" id="KW-0963">Cytoplasm</keyword>
<dbReference type="Gene3D" id="3.40.50.620">
    <property type="entry name" value="HUPs"/>
    <property type="match status" value="1"/>
</dbReference>
<evidence type="ECO:0000256" key="5">
    <source>
        <dbReference type="ARBA" id="ARBA00022840"/>
    </source>
</evidence>
<dbReference type="InterPro" id="IPR003720">
    <property type="entry name" value="tRNA_STrfase"/>
</dbReference>
<dbReference type="PANTHER" id="PTHR43209:SF1">
    <property type="entry name" value="TRNA SULFURTRANSFERASE"/>
    <property type="match status" value="1"/>
</dbReference>
<feature type="binding site" evidence="8">
    <location>
        <begin position="182"/>
        <end position="183"/>
    </location>
    <ligand>
        <name>ATP</name>
        <dbReference type="ChEBI" id="CHEBI:30616"/>
    </ligand>
</feature>
<dbReference type="GO" id="GO:0140741">
    <property type="term" value="F:tRNA-uracil-4 sulfurtransferase activity"/>
    <property type="evidence" value="ECO:0007669"/>
    <property type="project" value="UniProtKB-EC"/>
</dbReference>
<evidence type="ECO:0000313" key="10">
    <source>
        <dbReference type="EMBL" id="MDV0442799.1"/>
    </source>
</evidence>
<dbReference type="PROSITE" id="PS51165">
    <property type="entry name" value="THUMP"/>
    <property type="match status" value="1"/>
</dbReference>
<dbReference type="GO" id="GO:0002937">
    <property type="term" value="P:tRNA 4-thiouridine biosynthesis"/>
    <property type="evidence" value="ECO:0007669"/>
    <property type="project" value="TreeGrafter"/>
</dbReference>
<organism evidence="10 11">
    <name type="scientific">Methanorbis rubei</name>
    <dbReference type="NCBI Taxonomy" id="3028300"/>
    <lineage>
        <taxon>Archaea</taxon>
        <taxon>Methanobacteriati</taxon>
        <taxon>Methanobacteriota</taxon>
        <taxon>Stenosarchaea group</taxon>
        <taxon>Methanomicrobia</taxon>
        <taxon>Methanomicrobiales</taxon>
        <taxon>Methanocorpusculaceae</taxon>
        <taxon>Methanorbis</taxon>
    </lineage>
</organism>
<evidence type="ECO:0000256" key="2">
    <source>
        <dbReference type="ARBA" id="ARBA00022555"/>
    </source>
</evidence>
<dbReference type="PANTHER" id="PTHR43209">
    <property type="entry name" value="TRNA SULFURTRANSFERASE"/>
    <property type="match status" value="1"/>
</dbReference>
<dbReference type="InterPro" id="IPR050102">
    <property type="entry name" value="tRNA_sulfurtransferase_ThiI"/>
</dbReference>
<feature type="binding site" evidence="8">
    <location>
        <position position="288"/>
    </location>
    <ligand>
        <name>ATP</name>
        <dbReference type="ChEBI" id="CHEBI:30616"/>
    </ligand>
</feature>
<comment type="subcellular location">
    <subcellularLocation>
        <location evidence="8">Cytoplasm</location>
    </subcellularLocation>
</comment>
<dbReference type="GO" id="GO:0009229">
    <property type="term" value="P:thiamine diphosphate biosynthetic process"/>
    <property type="evidence" value="ECO:0007669"/>
    <property type="project" value="UniProtKB-UniRule"/>
</dbReference>
<accession>A0AAE4MEP8</accession>
<name>A0AAE4MEP8_9EURY</name>
<dbReference type="GO" id="GO:0004810">
    <property type="term" value="F:CCA tRNA nucleotidyltransferase activity"/>
    <property type="evidence" value="ECO:0007669"/>
    <property type="project" value="InterPro"/>
</dbReference>
<dbReference type="InterPro" id="IPR014729">
    <property type="entry name" value="Rossmann-like_a/b/a_fold"/>
</dbReference>
<comment type="function">
    <text evidence="8">Catalyzes the ATP-dependent transfer of a sulfur to tRNA to produce 4-thiouridine in position 8 of tRNAs, which functions as a near-UV photosensor. Also catalyzes the transfer of sulfur to the sulfur carrier protein ThiS, forming ThiS-thiocarboxylate. This is a step in the synthesis of thiazole, in the thiamine biosynthesis pathway. The sulfur is donated as persulfide by IscS.</text>
</comment>
<reference evidence="10 11" key="1">
    <citation type="submission" date="2023-06" db="EMBL/GenBank/DDBJ databases">
        <title>Genome sequence of Methancorpusculaceae sp. Cs1.</title>
        <authorList>
            <person name="Protasov E."/>
            <person name="Platt K."/>
            <person name="Poehlein A."/>
            <person name="Daniel R."/>
            <person name="Brune A."/>
        </authorList>
    </citation>
    <scope>NUCLEOTIDE SEQUENCE [LARGE SCALE GENOMIC DNA]</scope>
    <source>
        <strain evidence="10 11">Cs1</strain>
    </source>
</reference>
<gene>
    <name evidence="8 10" type="primary">thiI</name>
    <name evidence="10" type="ORF">McpCs1_01440</name>
</gene>
<sequence length="397" mass="43614">METNTAVMVRIGELWLKSEPVKKQFMTALMRNIRAALDAKDLAYQTEEYRGRVLIYGDAEKIAPEVARIFGIVDVSICTTCGNSPEEISSAAVTLAEKKLKAGMRFAVRARRQQVKGITSQELARIVADAVWEKIPDFVVDLDNPEYELFVEAREYGGIVYDDRIPGQGGLPLGTAGKAMLLLSAGIDSPVAAWLLMRRGVVLSGMFMDGGRWAGPATKNLALDNARILSTWSPGRNFPVWVVNMEPFFDAMSAACETHYTCIYCKRFMMRVADRLALKGKYDALASGENLGQVASQTIQNMGVITASVKTPILRPILTYDKEDTVAIARRIGTFHECPGDTGCRAVPKKPATRSDIDLIETQEAKLNLSDLIENAATTAELWIARDGNISQKIVDA</sequence>
<dbReference type="InterPro" id="IPR054173">
    <property type="entry name" value="ThiI_fer"/>
</dbReference>
<proteinExistence type="inferred from homology"/>
<dbReference type="SMART" id="SM00981">
    <property type="entry name" value="THUMP"/>
    <property type="match status" value="1"/>
</dbReference>
<dbReference type="CDD" id="cd11716">
    <property type="entry name" value="THUMP_ThiI"/>
    <property type="match status" value="1"/>
</dbReference>
<evidence type="ECO:0000259" key="9">
    <source>
        <dbReference type="PROSITE" id="PS51165"/>
    </source>
</evidence>